<evidence type="ECO:0000313" key="9">
    <source>
        <dbReference type="EMBL" id="THG35754.1"/>
    </source>
</evidence>
<dbReference type="InterPro" id="IPR012336">
    <property type="entry name" value="Thioredoxin-like_fold"/>
</dbReference>
<accession>A0A4S4FYP3</accession>
<dbReference type="AlphaFoldDB" id="A0A4S4FYP3"/>
<gene>
    <name evidence="9" type="ORF">E6C70_06920</name>
</gene>
<dbReference type="PANTHER" id="PTHR13887:SF14">
    <property type="entry name" value="DISULFIDE BOND FORMATION PROTEIN D"/>
    <property type="match status" value="1"/>
</dbReference>
<dbReference type="Gene3D" id="3.40.30.10">
    <property type="entry name" value="Glutaredoxin"/>
    <property type="match status" value="1"/>
</dbReference>
<keyword evidence="2" id="KW-0732">Signal</keyword>
<keyword evidence="4" id="KW-1015">Disulfide bond</keyword>
<evidence type="ECO:0000256" key="4">
    <source>
        <dbReference type="ARBA" id="ARBA00023157"/>
    </source>
</evidence>
<dbReference type="InterPro" id="IPR036249">
    <property type="entry name" value="Thioredoxin-like_sf"/>
</dbReference>
<evidence type="ECO:0000256" key="5">
    <source>
        <dbReference type="ARBA" id="ARBA00023284"/>
    </source>
</evidence>
<dbReference type="Proteomes" id="UP000307380">
    <property type="component" value="Unassembled WGS sequence"/>
</dbReference>
<dbReference type="OrthoDB" id="117402at2"/>
<proteinExistence type="inferred from homology"/>
<dbReference type="PANTHER" id="PTHR13887">
    <property type="entry name" value="GLUTATHIONE S-TRANSFERASE KAPPA"/>
    <property type="match status" value="1"/>
</dbReference>
<dbReference type="RefSeq" id="WP_136423490.1">
    <property type="nucleotide sequence ID" value="NZ_SSSN01000003.1"/>
</dbReference>
<evidence type="ECO:0000256" key="1">
    <source>
        <dbReference type="ARBA" id="ARBA00005791"/>
    </source>
</evidence>
<organism evidence="9 10">
    <name type="scientific">Orlajensenia flava</name>
    <dbReference type="NCBI Taxonomy" id="2565934"/>
    <lineage>
        <taxon>Bacteria</taxon>
        <taxon>Bacillati</taxon>
        <taxon>Actinomycetota</taxon>
        <taxon>Actinomycetes</taxon>
        <taxon>Micrococcales</taxon>
        <taxon>Microbacteriaceae</taxon>
        <taxon>Orlajensenia</taxon>
    </lineage>
</organism>
<sequence>MTNGNDPRPSKNQRRDAAREKARLLREEQKKRERRNRVFLQAGIGIALIAVIAIVVVIIVQSVRPAGPGPKNMASDGIVIGEGLKVVPTPALAAGADPTPTKPDQTGNVANIRVYLDYLCPYCDQFETTNADQMKQWVTSGAATVETHPIALLEGKSLGTKYSMRAANAAACVANYSPNDFWKFNSAMFASQPEEGTAGLSDPEIVKVVKGAGVGSMSKIEPCITGTNFKTWVNASTNRALTEPLPNSDLKAVGGTPTVLVNGKQYKGSLTDPKEFSAFVIQAAGDTYSTSTPTPSPTATPAG</sequence>
<evidence type="ECO:0000259" key="8">
    <source>
        <dbReference type="Pfam" id="PF13462"/>
    </source>
</evidence>
<feature type="region of interest" description="Disordered" evidence="6">
    <location>
        <begin position="1"/>
        <end position="21"/>
    </location>
</feature>
<feature type="domain" description="Thioredoxin-like fold" evidence="8">
    <location>
        <begin position="112"/>
        <end position="279"/>
    </location>
</feature>
<comment type="caution">
    <text evidence="9">The sequence shown here is derived from an EMBL/GenBank/DDBJ whole genome shotgun (WGS) entry which is preliminary data.</text>
</comment>
<keyword evidence="7" id="KW-0812">Transmembrane</keyword>
<feature type="transmembrane region" description="Helical" evidence="7">
    <location>
        <begin position="38"/>
        <end position="60"/>
    </location>
</feature>
<dbReference type="Pfam" id="PF13462">
    <property type="entry name" value="Thioredoxin_4"/>
    <property type="match status" value="1"/>
</dbReference>
<evidence type="ECO:0000313" key="10">
    <source>
        <dbReference type="Proteomes" id="UP000307380"/>
    </source>
</evidence>
<evidence type="ECO:0000256" key="6">
    <source>
        <dbReference type="SAM" id="MobiDB-lite"/>
    </source>
</evidence>
<dbReference type="SUPFAM" id="SSF52833">
    <property type="entry name" value="Thioredoxin-like"/>
    <property type="match status" value="1"/>
</dbReference>
<evidence type="ECO:0000256" key="3">
    <source>
        <dbReference type="ARBA" id="ARBA00023002"/>
    </source>
</evidence>
<dbReference type="CDD" id="cd02972">
    <property type="entry name" value="DsbA_family"/>
    <property type="match status" value="1"/>
</dbReference>
<keyword evidence="7" id="KW-1133">Transmembrane helix</keyword>
<dbReference type="GO" id="GO:0016491">
    <property type="term" value="F:oxidoreductase activity"/>
    <property type="evidence" value="ECO:0007669"/>
    <property type="project" value="UniProtKB-KW"/>
</dbReference>
<comment type="similarity">
    <text evidence="1">Belongs to the thioredoxin family. DsbA subfamily.</text>
</comment>
<evidence type="ECO:0000256" key="7">
    <source>
        <dbReference type="SAM" id="Phobius"/>
    </source>
</evidence>
<name>A0A4S4FYP3_9MICO</name>
<protein>
    <recommendedName>
        <fullName evidence="8">Thioredoxin-like fold domain-containing protein</fullName>
    </recommendedName>
</protein>
<keyword evidence="3" id="KW-0560">Oxidoreductase</keyword>
<keyword evidence="5" id="KW-0676">Redox-active center</keyword>
<keyword evidence="7" id="KW-0472">Membrane</keyword>
<reference evidence="9 10" key="1">
    <citation type="submission" date="2019-04" db="EMBL/GenBank/DDBJ databases">
        <authorList>
            <person name="Jiang L."/>
        </authorList>
    </citation>
    <scope>NUCLEOTIDE SEQUENCE [LARGE SCALE GENOMIC DNA]</scope>
    <source>
        <strain evidence="9 10">YIM 131861</strain>
    </source>
</reference>
<keyword evidence="10" id="KW-1185">Reference proteome</keyword>
<dbReference type="EMBL" id="SSSN01000003">
    <property type="protein sequence ID" value="THG35754.1"/>
    <property type="molecule type" value="Genomic_DNA"/>
</dbReference>
<evidence type="ECO:0000256" key="2">
    <source>
        <dbReference type="ARBA" id="ARBA00022729"/>
    </source>
</evidence>